<keyword evidence="5 7" id="KW-0472">Membrane</keyword>
<evidence type="ECO:0000313" key="10">
    <source>
        <dbReference type="Proteomes" id="UP000283589"/>
    </source>
</evidence>
<dbReference type="InterPro" id="IPR036942">
    <property type="entry name" value="Beta-barrel_TonB_sf"/>
</dbReference>
<dbReference type="Pfam" id="PF07715">
    <property type="entry name" value="Plug"/>
    <property type="match status" value="1"/>
</dbReference>
<dbReference type="NCBIfam" id="TIGR04057">
    <property type="entry name" value="SusC_RagA_signa"/>
    <property type="match status" value="1"/>
</dbReference>
<evidence type="ECO:0000256" key="3">
    <source>
        <dbReference type="ARBA" id="ARBA00022452"/>
    </source>
</evidence>
<evidence type="ECO:0000256" key="1">
    <source>
        <dbReference type="ARBA" id="ARBA00004571"/>
    </source>
</evidence>
<comment type="caution">
    <text evidence="9">The sequence shown here is derived from an EMBL/GenBank/DDBJ whole genome shotgun (WGS) entry which is preliminary data.</text>
</comment>
<protein>
    <submittedName>
        <fullName evidence="9">SusC/RagA family TonB-linked outer membrane protein</fullName>
    </submittedName>
</protein>
<dbReference type="Pfam" id="PF13715">
    <property type="entry name" value="CarbopepD_reg_2"/>
    <property type="match status" value="1"/>
</dbReference>
<dbReference type="Gene3D" id="2.40.170.20">
    <property type="entry name" value="TonB-dependent receptor, beta-barrel domain"/>
    <property type="match status" value="1"/>
</dbReference>
<keyword evidence="4 7" id="KW-0812">Transmembrane</keyword>
<evidence type="ECO:0000256" key="7">
    <source>
        <dbReference type="PROSITE-ProRule" id="PRU01360"/>
    </source>
</evidence>
<evidence type="ECO:0000256" key="2">
    <source>
        <dbReference type="ARBA" id="ARBA00022448"/>
    </source>
</evidence>
<dbReference type="InterPro" id="IPR039426">
    <property type="entry name" value="TonB-dep_rcpt-like"/>
</dbReference>
<dbReference type="InterPro" id="IPR012910">
    <property type="entry name" value="Plug_dom"/>
</dbReference>
<dbReference type="NCBIfam" id="TIGR04056">
    <property type="entry name" value="OMP_RagA_SusC"/>
    <property type="match status" value="1"/>
</dbReference>
<feature type="domain" description="TonB-dependent receptor plug" evidence="8">
    <location>
        <begin position="233"/>
        <end position="352"/>
    </location>
</feature>
<dbReference type="Gene3D" id="2.60.40.1120">
    <property type="entry name" value="Carboxypeptidase-like, regulatory domain"/>
    <property type="match status" value="1"/>
</dbReference>
<evidence type="ECO:0000256" key="5">
    <source>
        <dbReference type="ARBA" id="ARBA00023136"/>
    </source>
</evidence>
<keyword evidence="2 7" id="KW-0813">Transport</keyword>
<keyword evidence="3 7" id="KW-1134">Transmembrane beta strand</keyword>
<dbReference type="AlphaFoldDB" id="A0A412X2P2"/>
<organism evidence="9 10">
    <name type="scientific">Butyricimonas virosa</name>
    <dbReference type="NCBI Taxonomy" id="544645"/>
    <lineage>
        <taxon>Bacteria</taxon>
        <taxon>Pseudomonadati</taxon>
        <taxon>Bacteroidota</taxon>
        <taxon>Bacteroidia</taxon>
        <taxon>Bacteroidales</taxon>
        <taxon>Odoribacteraceae</taxon>
        <taxon>Butyricimonas</taxon>
    </lineage>
</organism>
<evidence type="ECO:0000256" key="4">
    <source>
        <dbReference type="ARBA" id="ARBA00022692"/>
    </source>
</evidence>
<dbReference type="InterPro" id="IPR023997">
    <property type="entry name" value="TonB-dep_OMP_SusC/RagA_CS"/>
</dbReference>
<sequence length="1122" mass="126384">MKKKRSMCMNCTFRELFNLLRVMKIVILFMLIGLTHLSAEVRSQNASVSLKLKDATIEQVILEVEKQLKQDFFFSKKEVDVTKKISVNLNQATLDELVRVIFGESFGYRLVDNLIVITPRAVVAKEEEKTILMKGQVVDKGGAPLLGVTVLIEGTTVGCATDIDGKFSLPLPKELKDVVVVFRFVGMETQKVKLVDIKDKEILAGKKDLKVVMEELSENLEDVVVTGIFTRKKESFTGSVASYSKNDLKKVGTSNVLQSLKTLDPSFAILDDVQFGSDPNRLPNMEIRGKSSILGMRDNLGVDPNQPLFILDGFESSLEAINDLDINRIESITILKDAASTAIYGSKAANGVVVVETVKPVTGELQVSYNGNLNLSVPDLSSYNLMNAREKLEFELLAGRYDPSIVETPYVTNIEMELAQMYQDRLRSVAEGIDTYWLAEPLRVGVNQKHSLYVMGGEGNFMFGLGGAYNGITGVMKESKRQVLSGNIDLIYRISKFQFSNKFSINKVDYDNPVVSFSEYARSNPYYKKRNGNGIIEPWLEYNDQAKLANPLWNANLNSRDLGKNLSLTNYFIAEWNPNSMWKLRGRFGLTYNSDKTENFISPENTNQILNKENSKRGEYKTTNTCGTQYEGEFTVTFARLLGKHRMNLVGGGNVFSSESLLEGYSVEGFPAGDFTYPSFAGGYPENSLPTYLETISHSVNAYFNAGYSFDDRYLMDFSLRLNGSSVFGSTNKYNTTWSLGLGWNLHREKFIADHLLFINLFKIRASIGNPGNQSFDSGRTLITYAFQSGMLNYFGLGALPDQIGNPDLKWQITRDKNIGVDLSLFNSRFSLTVDYFHKVTDPLLIGITMPYSSGTTDYFTNAGEQISQGVTFSIIGHILRDTERRILWSVRLNGRTQKTKIDGIGDKLDVFNNDGRGSHTQRYYDGADPDDIWVIKSAGIDPSTGKELFFTKEGGFTYDFSYDNEIICGNTRPDIEGVFGTSFTYKGLSLSLNFRYQLGADVFNSAVLEKVENVDLYYNQDRRALHERWHNPGDVRRFKNIRDVNPSPMSSRFVQRENVLALESLYLEYEFMDGWIRQIGLGNLKLFFSMRDVFRASTIRSERGIDYPFARSMDAGLSFNF</sequence>
<dbReference type="GO" id="GO:0009279">
    <property type="term" value="C:cell outer membrane"/>
    <property type="evidence" value="ECO:0007669"/>
    <property type="project" value="UniProtKB-SubCell"/>
</dbReference>
<dbReference type="InterPro" id="IPR037066">
    <property type="entry name" value="Plug_dom_sf"/>
</dbReference>
<accession>A0A412X2P2</accession>
<keyword evidence="6 7" id="KW-0998">Cell outer membrane</keyword>
<reference evidence="9 10" key="1">
    <citation type="submission" date="2018-08" db="EMBL/GenBank/DDBJ databases">
        <title>A genome reference for cultivated species of the human gut microbiota.</title>
        <authorList>
            <person name="Zou Y."/>
            <person name="Xue W."/>
            <person name="Luo G."/>
        </authorList>
    </citation>
    <scope>NUCLEOTIDE SEQUENCE [LARGE SCALE GENOMIC DNA]</scope>
    <source>
        <strain evidence="9 10">AF14-49</strain>
    </source>
</reference>
<dbReference type="SUPFAM" id="SSF49464">
    <property type="entry name" value="Carboxypeptidase regulatory domain-like"/>
    <property type="match status" value="1"/>
</dbReference>
<dbReference type="PROSITE" id="PS52016">
    <property type="entry name" value="TONB_DEPENDENT_REC_3"/>
    <property type="match status" value="1"/>
</dbReference>
<dbReference type="InterPro" id="IPR023996">
    <property type="entry name" value="TonB-dep_OMP_SusC/RagA"/>
</dbReference>
<comment type="similarity">
    <text evidence="7">Belongs to the TonB-dependent receptor family.</text>
</comment>
<dbReference type="SUPFAM" id="SSF56935">
    <property type="entry name" value="Porins"/>
    <property type="match status" value="1"/>
</dbReference>
<dbReference type="Gene3D" id="2.170.130.10">
    <property type="entry name" value="TonB-dependent receptor, plug domain"/>
    <property type="match status" value="1"/>
</dbReference>
<dbReference type="EMBL" id="QRZA01000007">
    <property type="protein sequence ID" value="RGV34596.1"/>
    <property type="molecule type" value="Genomic_DNA"/>
</dbReference>
<evidence type="ECO:0000259" key="8">
    <source>
        <dbReference type="Pfam" id="PF07715"/>
    </source>
</evidence>
<gene>
    <name evidence="9" type="ORF">DWW18_07895</name>
</gene>
<comment type="subcellular location">
    <subcellularLocation>
        <location evidence="1 7">Cell outer membrane</location>
        <topology evidence="1 7">Multi-pass membrane protein</topology>
    </subcellularLocation>
</comment>
<dbReference type="Proteomes" id="UP000283589">
    <property type="component" value="Unassembled WGS sequence"/>
</dbReference>
<dbReference type="RefSeq" id="WP_118259781.1">
    <property type="nucleotide sequence ID" value="NZ_CALBWO010000030.1"/>
</dbReference>
<proteinExistence type="inferred from homology"/>
<evidence type="ECO:0000256" key="6">
    <source>
        <dbReference type="ARBA" id="ARBA00023237"/>
    </source>
</evidence>
<evidence type="ECO:0000313" key="9">
    <source>
        <dbReference type="EMBL" id="RGV34596.1"/>
    </source>
</evidence>
<dbReference type="InterPro" id="IPR008969">
    <property type="entry name" value="CarboxyPept-like_regulatory"/>
</dbReference>
<name>A0A412X2P2_9BACT</name>